<name>A0A450TI19_9GAMM</name>
<evidence type="ECO:0000313" key="2">
    <source>
        <dbReference type="EMBL" id="VFJ66821.1"/>
    </source>
</evidence>
<dbReference type="EMBL" id="CAADFA010000447">
    <property type="protein sequence ID" value="VFJ67192.1"/>
    <property type="molecule type" value="Genomic_DNA"/>
</dbReference>
<reference evidence="2" key="1">
    <citation type="submission" date="2019-02" db="EMBL/GenBank/DDBJ databases">
        <authorList>
            <person name="Gruber-Vodicka R. H."/>
            <person name="Seah K. B. B."/>
        </authorList>
    </citation>
    <scope>NUCLEOTIDE SEQUENCE</scope>
    <source>
        <strain evidence="2">BECK_BZ163</strain>
        <strain evidence="4">BECK_BZ164</strain>
        <strain evidence="3">BECK_BZ165</strain>
    </source>
</reference>
<dbReference type="InterPro" id="IPR001296">
    <property type="entry name" value="Glyco_trans_1"/>
</dbReference>
<dbReference type="EMBL" id="CAADFL010000441">
    <property type="protein sequence ID" value="VFK16763.1"/>
    <property type="molecule type" value="Genomic_DNA"/>
</dbReference>
<proteinExistence type="predicted"/>
<gene>
    <name evidence="2" type="ORF">BECKFM1743A_GA0114220_104272</name>
    <name evidence="4" type="ORF">BECKFM1743B_GA0114221_104412</name>
    <name evidence="3" type="ORF">BECKFM1743C_GA0114222_104472</name>
</gene>
<evidence type="ECO:0000259" key="1">
    <source>
        <dbReference type="Pfam" id="PF00534"/>
    </source>
</evidence>
<dbReference type="AlphaFoldDB" id="A0A450TI19"/>
<keyword evidence="2" id="KW-0808">Transferase</keyword>
<dbReference type="SUPFAM" id="SSF53756">
    <property type="entry name" value="UDP-Glycosyltransferase/glycogen phosphorylase"/>
    <property type="match status" value="1"/>
</dbReference>
<protein>
    <submittedName>
        <fullName evidence="2">UDP-glucose:(Heptosyl)LPS alpha-1,3-glucosyltransferase</fullName>
    </submittedName>
</protein>
<dbReference type="Pfam" id="PF00534">
    <property type="entry name" value="Glycos_transf_1"/>
    <property type="match status" value="1"/>
</dbReference>
<dbReference type="Gene3D" id="3.40.50.2000">
    <property type="entry name" value="Glycogen Phosphorylase B"/>
    <property type="match status" value="2"/>
</dbReference>
<dbReference type="GO" id="GO:1901135">
    <property type="term" value="P:carbohydrate derivative metabolic process"/>
    <property type="evidence" value="ECO:0007669"/>
    <property type="project" value="UniProtKB-ARBA"/>
</dbReference>
<dbReference type="PANTHER" id="PTHR12526">
    <property type="entry name" value="GLYCOSYLTRANSFERASE"/>
    <property type="match status" value="1"/>
</dbReference>
<accession>A0A450TI19</accession>
<dbReference type="PANTHER" id="PTHR12526:SF641">
    <property type="entry name" value="LIPOPOLYSACCHARIDE CORE BIOSYNTHESIS PROTEIN RFAG"/>
    <property type="match status" value="1"/>
</dbReference>
<dbReference type="CDD" id="cd03801">
    <property type="entry name" value="GT4_PimA-like"/>
    <property type="match status" value="1"/>
</dbReference>
<evidence type="ECO:0000313" key="4">
    <source>
        <dbReference type="EMBL" id="VFK16763.1"/>
    </source>
</evidence>
<dbReference type="EMBL" id="CAADEZ010000427">
    <property type="protein sequence ID" value="VFJ66821.1"/>
    <property type="molecule type" value="Genomic_DNA"/>
</dbReference>
<dbReference type="GO" id="GO:0016757">
    <property type="term" value="F:glycosyltransferase activity"/>
    <property type="evidence" value="ECO:0007669"/>
    <property type="project" value="InterPro"/>
</dbReference>
<sequence>MSNQSSLAFALYKYFPFGGLQRDFLRIAAACHGKGCRIRVYTFDWQGERPPWIELCPVPKKGLTSQFRNRKFTQWVMQHRQRHPVDALIGFNKMPGLDLYYAADGCYMARTYDLHGRFYRLGWRYRHFSHYERAVFGAGNKTGILMISERQRPIFESYYGTEPERFHMLPPGITRDRIMPADSDGIRRAFRDEFGIAEGDRLLLMVGSGFKTKGVDRAIEALADLPRALVEKSRLFVIGQDNPSTIIEQARKLGVRDRFRVFSGRDDIVRFMLGADILVHPARHENTGTVLLEAIVAGLPVLASAVCGYAHYVTEAEMGVVLEEPFEQGRLNRALGEMLGADGERRRHWRENGKRFSREADIYSMPEMAARIIVSIAGRLRDENLPA</sequence>
<feature type="domain" description="Glycosyl transferase family 1" evidence="1">
    <location>
        <begin position="188"/>
        <end position="355"/>
    </location>
</feature>
<evidence type="ECO:0000313" key="3">
    <source>
        <dbReference type="EMBL" id="VFJ67192.1"/>
    </source>
</evidence>
<organism evidence="2">
    <name type="scientific">Candidatus Kentrum sp. FM</name>
    <dbReference type="NCBI Taxonomy" id="2126340"/>
    <lineage>
        <taxon>Bacteria</taxon>
        <taxon>Pseudomonadati</taxon>
        <taxon>Pseudomonadota</taxon>
        <taxon>Gammaproteobacteria</taxon>
        <taxon>Candidatus Kentrum</taxon>
    </lineage>
</organism>